<dbReference type="Gene3D" id="1.10.472.10">
    <property type="entry name" value="Cyclin-like"/>
    <property type="match status" value="2"/>
</dbReference>
<dbReference type="InterPro" id="IPR036915">
    <property type="entry name" value="Cyclin-like_sf"/>
</dbReference>
<comment type="caution">
    <text evidence="1">The sequence shown here is derived from an EMBL/GenBank/DDBJ whole genome shotgun (WGS) entry which is preliminary data.</text>
</comment>
<dbReference type="Proteomes" id="UP001626550">
    <property type="component" value="Unassembled WGS sequence"/>
</dbReference>
<keyword evidence="2" id="KW-1185">Reference proteome</keyword>
<dbReference type="SUPFAM" id="SSF47954">
    <property type="entry name" value="Cyclin-like"/>
    <property type="match status" value="1"/>
</dbReference>
<sequence length="469" mass="52743">MTLVTDTPSFNMLANIGSKRFIRVLGVNSTLEPAQQLSASLNPVFHRHRDRLFASVTDECVSTSALFNSQPSICNSNVPTKLSSQKSHEPGAFYPNHESYNLKNIVQVQLSENYDRIQNALQDESSYFVSSGPLFQVDRISEDKVDANLRDEALDKLRTLHTVLYRLSTELFCKTSTLLDLFCTRVRVRTKYVTLVAAACYYIIAQQQKTFQNPDTIQPTAKNLVLHLKCGGSKADLEKMVQIIFLKLKGVEKTGASLGTHKHFLDAFYQCIVNHHYKLKYAHQPASQPASTPSLLYRKLELVLCSSSVNLFRPSCIALALLYIESLQNDHSIYYPIQSCDIYRLANLCKISREELKSCTEAMLTTLPQQTQANHFGKRQASSNSNSPPLIWTLSKRSLRAHGLIARASSSGSKLGKIEEEPILEWEHEQLHLEGDNEFCTCKIGQNHSCNRTSHDEILCGLLTPMLLA</sequence>
<organism evidence="1 2">
    <name type="scientific">Cichlidogyrus casuarinus</name>
    <dbReference type="NCBI Taxonomy" id="1844966"/>
    <lineage>
        <taxon>Eukaryota</taxon>
        <taxon>Metazoa</taxon>
        <taxon>Spiralia</taxon>
        <taxon>Lophotrochozoa</taxon>
        <taxon>Platyhelminthes</taxon>
        <taxon>Monogenea</taxon>
        <taxon>Monopisthocotylea</taxon>
        <taxon>Dactylogyridea</taxon>
        <taxon>Ancyrocephalidae</taxon>
        <taxon>Cichlidogyrus</taxon>
    </lineage>
</organism>
<reference evidence="1 2" key="1">
    <citation type="submission" date="2024-11" db="EMBL/GenBank/DDBJ databases">
        <title>Adaptive evolution of stress response genes in parasites aligns with host niche diversity.</title>
        <authorList>
            <person name="Hahn C."/>
            <person name="Resl P."/>
        </authorList>
    </citation>
    <scope>NUCLEOTIDE SEQUENCE [LARGE SCALE GENOMIC DNA]</scope>
    <source>
        <strain evidence="1">EGGRZ-B1_66</strain>
        <tissue evidence="1">Body</tissue>
    </source>
</reference>
<protein>
    <submittedName>
        <fullName evidence="1">Cyclin G2</fullName>
    </submittedName>
</protein>
<evidence type="ECO:0000313" key="2">
    <source>
        <dbReference type="Proteomes" id="UP001626550"/>
    </source>
</evidence>
<accession>A0ABD2Q6J7</accession>
<evidence type="ECO:0000313" key="1">
    <source>
        <dbReference type="EMBL" id="KAL3313836.1"/>
    </source>
</evidence>
<gene>
    <name evidence="1" type="primary">CCNG2</name>
    <name evidence="1" type="ORF">Ciccas_007558</name>
</gene>
<dbReference type="EMBL" id="JBJKFK010001178">
    <property type="protein sequence ID" value="KAL3313836.1"/>
    <property type="molecule type" value="Genomic_DNA"/>
</dbReference>
<proteinExistence type="predicted"/>
<dbReference type="AlphaFoldDB" id="A0ABD2Q6J7"/>
<name>A0ABD2Q6J7_9PLAT</name>